<comment type="caution">
    <text evidence="2">The sequence shown here is derived from an EMBL/GenBank/DDBJ whole genome shotgun (WGS) entry which is preliminary data.</text>
</comment>
<feature type="transmembrane region" description="Helical" evidence="1">
    <location>
        <begin position="41"/>
        <end position="61"/>
    </location>
</feature>
<dbReference type="Proteomes" id="UP000570361">
    <property type="component" value="Unassembled WGS sequence"/>
</dbReference>
<proteinExistence type="predicted"/>
<keyword evidence="3" id="KW-1185">Reference proteome</keyword>
<dbReference type="RefSeq" id="WP_183597543.1">
    <property type="nucleotide sequence ID" value="NZ_JACHXK010000002.1"/>
</dbReference>
<sequence>MSLIRNWTMVVLCLVIDMYMAAGIKQSVYDDRTVTRTKSGYYAFVFTAAFIAIGAVAWLGAKIY</sequence>
<accession>A0A7W5AV95</accession>
<evidence type="ECO:0000256" key="1">
    <source>
        <dbReference type="SAM" id="Phobius"/>
    </source>
</evidence>
<evidence type="ECO:0000313" key="3">
    <source>
        <dbReference type="Proteomes" id="UP000570361"/>
    </source>
</evidence>
<evidence type="ECO:0000313" key="2">
    <source>
        <dbReference type="EMBL" id="MBB3108916.1"/>
    </source>
</evidence>
<organism evidence="2 3">
    <name type="scientific">Paenibacillus phyllosphaerae</name>
    <dbReference type="NCBI Taxonomy" id="274593"/>
    <lineage>
        <taxon>Bacteria</taxon>
        <taxon>Bacillati</taxon>
        <taxon>Bacillota</taxon>
        <taxon>Bacilli</taxon>
        <taxon>Bacillales</taxon>
        <taxon>Paenibacillaceae</taxon>
        <taxon>Paenibacillus</taxon>
    </lineage>
</organism>
<keyword evidence="1" id="KW-0472">Membrane</keyword>
<feature type="transmembrane region" description="Helical" evidence="1">
    <location>
        <begin position="7"/>
        <end position="29"/>
    </location>
</feature>
<dbReference type="EMBL" id="JACHXK010000002">
    <property type="protein sequence ID" value="MBB3108916.1"/>
    <property type="molecule type" value="Genomic_DNA"/>
</dbReference>
<protein>
    <submittedName>
        <fullName evidence="2">Uncharacterized protein</fullName>
    </submittedName>
</protein>
<name>A0A7W5AV95_9BACL</name>
<dbReference type="AlphaFoldDB" id="A0A7W5AV95"/>
<reference evidence="2 3" key="1">
    <citation type="submission" date="2020-08" db="EMBL/GenBank/DDBJ databases">
        <title>Genomic Encyclopedia of Type Strains, Phase III (KMG-III): the genomes of soil and plant-associated and newly described type strains.</title>
        <authorList>
            <person name="Whitman W."/>
        </authorList>
    </citation>
    <scope>NUCLEOTIDE SEQUENCE [LARGE SCALE GENOMIC DNA]</scope>
    <source>
        <strain evidence="2 3">CECT 5862</strain>
    </source>
</reference>
<gene>
    <name evidence="2" type="ORF">FHS18_000968</name>
</gene>
<keyword evidence="1" id="KW-1133">Transmembrane helix</keyword>
<keyword evidence="1" id="KW-0812">Transmembrane</keyword>